<protein>
    <recommendedName>
        <fullName evidence="4">Lipocalin-like domain-containing protein</fullName>
    </recommendedName>
</protein>
<evidence type="ECO:0000313" key="3">
    <source>
        <dbReference type="Proteomes" id="UP000198711"/>
    </source>
</evidence>
<keyword evidence="3" id="KW-1185">Reference proteome</keyword>
<accession>A0A8X8IFB0</accession>
<keyword evidence="1" id="KW-0732">Signal</keyword>
<comment type="caution">
    <text evidence="2">The sequence shown here is derived from an EMBL/GenBank/DDBJ whole genome shotgun (WGS) entry which is preliminary data.</text>
</comment>
<feature type="signal peptide" evidence="1">
    <location>
        <begin position="1"/>
        <end position="22"/>
    </location>
</feature>
<reference evidence="2 3" key="1">
    <citation type="submission" date="2016-10" db="EMBL/GenBank/DDBJ databases">
        <authorList>
            <person name="Varghese N."/>
            <person name="Submissions S."/>
        </authorList>
    </citation>
    <scope>NUCLEOTIDE SEQUENCE [LARGE SCALE GENOMIC DNA]</scope>
    <source>
        <strain evidence="2 3">DSM 25353</strain>
    </source>
</reference>
<name>A0A8X8IFB0_9BACT</name>
<organism evidence="2 3">
    <name type="scientific">Hydrobacter penzbergensis</name>
    <dbReference type="NCBI Taxonomy" id="1235997"/>
    <lineage>
        <taxon>Bacteria</taxon>
        <taxon>Pseudomonadati</taxon>
        <taxon>Bacteroidota</taxon>
        <taxon>Chitinophagia</taxon>
        <taxon>Chitinophagales</taxon>
        <taxon>Chitinophagaceae</taxon>
        <taxon>Hydrobacter</taxon>
    </lineage>
</organism>
<gene>
    <name evidence="2" type="ORF">SAMN05444410_10518</name>
</gene>
<sequence length="130" mass="14716">MKKICTLFTGLFLLLLSFHAKAQSPQTNDYFVGKWNVDVKATPEGDKNLIVHLERKDGKLVGFYTSKARPDTVQFSKVEEKEKSVTVYFAYNGNDVYIRLDKKDDDHTAGSTLDTYDTTGERIKTADAKL</sequence>
<dbReference type="Proteomes" id="UP000198711">
    <property type="component" value="Unassembled WGS sequence"/>
</dbReference>
<dbReference type="RefSeq" id="WP_092723297.1">
    <property type="nucleotide sequence ID" value="NZ_FNNO01000005.1"/>
</dbReference>
<dbReference type="AlphaFoldDB" id="A0A8X8IFB0"/>
<dbReference type="EMBL" id="FNNO01000005">
    <property type="protein sequence ID" value="SDW69089.1"/>
    <property type="molecule type" value="Genomic_DNA"/>
</dbReference>
<evidence type="ECO:0000313" key="2">
    <source>
        <dbReference type="EMBL" id="SDW69089.1"/>
    </source>
</evidence>
<feature type="chain" id="PRO_5036446097" description="Lipocalin-like domain-containing protein" evidence="1">
    <location>
        <begin position="23"/>
        <end position="130"/>
    </location>
</feature>
<proteinExistence type="predicted"/>
<evidence type="ECO:0008006" key="4">
    <source>
        <dbReference type="Google" id="ProtNLM"/>
    </source>
</evidence>
<evidence type="ECO:0000256" key="1">
    <source>
        <dbReference type="SAM" id="SignalP"/>
    </source>
</evidence>